<feature type="domain" description="Granulins" evidence="6">
    <location>
        <begin position="406"/>
        <end position="419"/>
    </location>
</feature>
<dbReference type="EnsemblMetazoa" id="CapteT162522">
    <property type="protein sequence ID" value="CapteP162522"/>
    <property type="gene ID" value="CapteG162522"/>
</dbReference>
<proteinExistence type="inferred from homology"/>
<keyword evidence="3" id="KW-0964">Secreted</keyword>
<sequence length="829" mass="87558">MFRCSVACVLLAVAIATQDGVLRFHPKQPLHAPSDPSNVMCPDKQGSCPKYSTCCMMPSGKYGCCPMPDAVCCKDNEHCCPAKTQCDLIHQLCTPSADSLFEAPIPMFTKVPALPNTGDNIVCPDKKSTCPKGSTCCLLTSGQFGCCPLDEAVCCDDGEHCCPHGYTCDSSAGTCSKKEATRPQPIAQPFLAKNVKPLISKSIVPSQSLKLTSVICPDQKSMCDDGQTCCLLASGDYACCPLPNAVCCDDHRHCCPSGTTCSTGTGQCLRGNVVTDWVAKQPSIRATTPIAEEYECPDKVSTCPTGTTCCEMLNGHYGCCPMPNAVCCSDKLHCCAEGETCNTETGQCDNHHDNTRLPWQQKMPANTKPGVVVCPDGSSQCPTGSTCCQLATGQYACCPLPKAVCCSDHVHCCPDGYTCDAGSCSRGDISVPWQQKTPAVAKQPEEVVCPGGTASCPDNTTCCLLKSGGYGCCPYPQATCCSDGEHCCPHGYTCDPTSSTCKMSLEPVKILLSDSPQNVQCDETHECPSGSTCCKLPSGQFGCCPYVQATCCSDGLHCCPHGMTCDLSSQTCQSTSNSLAFTWSAVKRPSAFLPVKRAAVVNCPDGSQCPSSTTCCAVEEGKYGCCPYPKATCCDDNIHCCPEGYQCHSEEGTCVKPGSSLTLQWSMFTRNLAIHGGDVQCDDPTVTCPDGSTCCRLVTGQYGCCPLPNAVCCADGQHCCPQGTTCDVASGRCLSADHSVPWAEKMPAKESAEESAEVDCPDTKYHCPRGRTCCKMAGGFWGCCPYEKAVCCSDGRHCCPHGYTCDALKASCLKEGQAVDALLSAINSN</sequence>
<evidence type="ECO:0000256" key="4">
    <source>
        <dbReference type="ARBA" id="ARBA00023157"/>
    </source>
</evidence>
<feature type="domain" description="Granulins" evidence="6">
    <location>
        <begin position="481"/>
        <end position="494"/>
    </location>
</feature>
<feature type="domain" description="Granulins" evidence="6">
    <location>
        <begin position="155"/>
        <end position="168"/>
    </location>
</feature>
<dbReference type="Proteomes" id="UP000014760">
    <property type="component" value="Unassembled WGS sequence"/>
</dbReference>
<dbReference type="Gene3D" id="2.10.25.160">
    <property type="entry name" value="Granulin"/>
    <property type="match status" value="10"/>
</dbReference>
<dbReference type="EMBL" id="AMQN01010060">
    <property type="status" value="NOT_ANNOTATED_CDS"/>
    <property type="molecule type" value="Genomic_DNA"/>
</dbReference>
<comment type="subcellular location">
    <subcellularLocation>
        <location evidence="1">Secreted</location>
    </subcellularLocation>
</comment>
<dbReference type="OrthoDB" id="5854875at2759"/>
<feature type="domain" description="Granulins" evidence="6">
    <location>
        <begin position="73"/>
        <end position="86"/>
    </location>
</feature>
<feature type="domain" description="Granulins" evidence="6">
    <location>
        <begin position="713"/>
        <end position="726"/>
    </location>
</feature>
<evidence type="ECO:0000259" key="6">
    <source>
        <dbReference type="PROSITE" id="PS00799"/>
    </source>
</evidence>
<dbReference type="Pfam" id="PF00396">
    <property type="entry name" value="Granulin"/>
    <property type="match status" value="10"/>
</dbReference>
<dbReference type="STRING" id="283909.R7U8D4"/>
<reference evidence="8" key="3">
    <citation type="submission" date="2015-06" db="UniProtKB">
        <authorList>
            <consortium name="EnsemblMetazoa"/>
        </authorList>
    </citation>
    <scope>IDENTIFICATION</scope>
</reference>
<evidence type="ECO:0000256" key="2">
    <source>
        <dbReference type="ARBA" id="ARBA00010093"/>
    </source>
</evidence>
<dbReference type="SMART" id="SM00289">
    <property type="entry name" value="WR1"/>
    <property type="match status" value="7"/>
</dbReference>
<dbReference type="PROSITE" id="PS00799">
    <property type="entry name" value="GRANULINS"/>
    <property type="match status" value="9"/>
</dbReference>
<dbReference type="InterPro" id="IPR000118">
    <property type="entry name" value="Granulin"/>
</dbReference>
<feature type="domain" description="Granulins" evidence="6">
    <location>
        <begin position="634"/>
        <end position="647"/>
    </location>
</feature>
<dbReference type="InterPro" id="IPR039036">
    <property type="entry name" value="Granulin_fam"/>
</dbReference>
<dbReference type="AlphaFoldDB" id="R7U8D4"/>
<reference evidence="9" key="1">
    <citation type="submission" date="2012-12" db="EMBL/GenBank/DDBJ databases">
        <authorList>
            <person name="Hellsten U."/>
            <person name="Grimwood J."/>
            <person name="Chapman J.A."/>
            <person name="Shapiro H."/>
            <person name="Aerts A."/>
            <person name="Otillar R.P."/>
            <person name="Terry A.Y."/>
            <person name="Boore J.L."/>
            <person name="Simakov O."/>
            <person name="Marletaz F."/>
            <person name="Cho S.-J."/>
            <person name="Edsinger-Gonzales E."/>
            <person name="Havlak P."/>
            <person name="Kuo D.-H."/>
            <person name="Larsson T."/>
            <person name="Lv J."/>
            <person name="Arendt D."/>
            <person name="Savage R."/>
            <person name="Osoegawa K."/>
            <person name="de Jong P."/>
            <person name="Lindberg D.R."/>
            <person name="Seaver E.C."/>
            <person name="Weisblat D.A."/>
            <person name="Putnam N.H."/>
            <person name="Grigoriev I.V."/>
            <person name="Rokhsar D.S."/>
        </authorList>
    </citation>
    <scope>NUCLEOTIDE SEQUENCE</scope>
    <source>
        <strain evidence="9">I ESC-2004</strain>
    </source>
</reference>
<reference evidence="7 9" key="2">
    <citation type="journal article" date="2013" name="Nature">
        <title>Insights into bilaterian evolution from three spiralian genomes.</title>
        <authorList>
            <person name="Simakov O."/>
            <person name="Marletaz F."/>
            <person name="Cho S.J."/>
            <person name="Edsinger-Gonzales E."/>
            <person name="Havlak P."/>
            <person name="Hellsten U."/>
            <person name="Kuo D.H."/>
            <person name="Larsson T."/>
            <person name="Lv J."/>
            <person name="Arendt D."/>
            <person name="Savage R."/>
            <person name="Osoegawa K."/>
            <person name="de Jong P."/>
            <person name="Grimwood J."/>
            <person name="Chapman J.A."/>
            <person name="Shapiro H."/>
            <person name="Aerts A."/>
            <person name="Otillar R.P."/>
            <person name="Terry A.Y."/>
            <person name="Boore J.L."/>
            <person name="Grigoriev I.V."/>
            <person name="Lindberg D.R."/>
            <person name="Seaver E.C."/>
            <person name="Weisblat D.A."/>
            <person name="Putnam N.H."/>
            <person name="Rokhsar D.S."/>
        </authorList>
    </citation>
    <scope>NUCLEOTIDE SEQUENCE</scope>
    <source>
        <strain evidence="7 9">I ESC-2004</strain>
    </source>
</reference>
<dbReference type="InterPro" id="IPR037277">
    <property type="entry name" value="Granulin_sf"/>
</dbReference>
<dbReference type="GO" id="GO:0005576">
    <property type="term" value="C:extracellular region"/>
    <property type="evidence" value="ECO:0007669"/>
    <property type="project" value="UniProtKB-SubCell"/>
</dbReference>
<dbReference type="SUPFAM" id="SSF57277">
    <property type="entry name" value="Granulin repeat"/>
    <property type="match status" value="10"/>
</dbReference>
<evidence type="ECO:0000256" key="1">
    <source>
        <dbReference type="ARBA" id="ARBA00004613"/>
    </source>
</evidence>
<feature type="signal peptide" evidence="5">
    <location>
        <begin position="1"/>
        <end position="16"/>
    </location>
</feature>
<protein>
    <recommendedName>
        <fullName evidence="6">Granulins domain-containing protein</fullName>
    </recommendedName>
</protein>
<dbReference type="InterPro" id="IPR006150">
    <property type="entry name" value="Cys_repeat_1"/>
</dbReference>
<keyword evidence="4" id="KW-1015">Disulfide bond</keyword>
<dbReference type="SMART" id="SM00277">
    <property type="entry name" value="GRAN"/>
    <property type="match status" value="10"/>
</dbReference>
<dbReference type="FunFam" id="2.10.25.160:FF:000001">
    <property type="entry name" value="Granulin precursor"/>
    <property type="match status" value="1"/>
</dbReference>
<comment type="similarity">
    <text evidence="2">Belongs to the granulin family.</text>
</comment>
<feature type="domain" description="Granulins" evidence="6">
    <location>
        <begin position="792"/>
        <end position="805"/>
    </location>
</feature>
<dbReference type="EMBL" id="KB306940">
    <property type="protein sequence ID" value="ELT99350.1"/>
    <property type="molecule type" value="Genomic_DNA"/>
</dbReference>
<feature type="domain" description="Granulins" evidence="6">
    <location>
        <begin position="552"/>
        <end position="565"/>
    </location>
</feature>
<evidence type="ECO:0000256" key="5">
    <source>
        <dbReference type="SAM" id="SignalP"/>
    </source>
</evidence>
<feature type="domain" description="Granulins" evidence="6">
    <location>
        <begin position="248"/>
        <end position="261"/>
    </location>
</feature>
<dbReference type="PANTHER" id="PTHR12274:SF3">
    <property type="entry name" value="PROGRANULIN"/>
    <property type="match status" value="1"/>
</dbReference>
<dbReference type="EMBL" id="AMQN01010061">
    <property type="status" value="NOT_ANNOTATED_CDS"/>
    <property type="molecule type" value="Genomic_DNA"/>
</dbReference>
<feature type="chain" id="PRO_5008787742" description="Granulins domain-containing protein" evidence="5">
    <location>
        <begin position="17"/>
        <end position="829"/>
    </location>
</feature>
<organism evidence="7">
    <name type="scientific">Capitella teleta</name>
    <name type="common">Polychaete worm</name>
    <dbReference type="NCBI Taxonomy" id="283909"/>
    <lineage>
        <taxon>Eukaryota</taxon>
        <taxon>Metazoa</taxon>
        <taxon>Spiralia</taxon>
        <taxon>Lophotrochozoa</taxon>
        <taxon>Annelida</taxon>
        <taxon>Polychaeta</taxon>
        <taxon>Sedentaria</taxon>
        <taxon>Scolecida</taxon>
        <taxon>Capitellidae</taxon>
        <taxon>Capitella</taxon>
    </lineage>
</organism>
<evidence type="ECO:0000313" key="8">
    <source>
        <dbReference type="EnsemblMetazoa" id="CapteP162522"/>
    </source>
</evidence>
<dbReference type="PANTHER" id="PTHR12274">
    <property type="entry name" value="GRANULIN"/>
    <property type="match status" value="1"/>
</dbReference>
<dbReference type="HOGENOM" id="CLU_328989_0_0_1"/>
<accession>R7U8D4</accession>
<keyword evidence="5" id="KW-0732">Signal</keyword>
<keyword evidence="9" id="KW-1185">Reference proteome</keyword>
<gene>
    <name evidence="7" type="ORF">CAPTEDRAFT_162522</name>
</gene>
<evidence type="ECO:0000313" key="9">
    <source>
        <dbReference type="Proteomes" id="UP000014760"/>
    </source>
</evidence>
<evidence type="ECO:0000256" key="3">
    <source>
        <dbReference type="ARBA" id="ARBA00022525"/>
    </source>
</evidence>
<dbReference type="OMA" id="CCPYSSA"/>
<name>R7U8D4_CAPTE</name>
<evidence type="ECO:0000313" key="7">
    <source>
        <dbReference type="EMBL" id="ELT99350.1"/>
    </source>
</evidence>